<organism evidence="1 2">
    <name type="scientific">Stephania japonica</name>
    <dbReference type="NCBI Taxonomy" id="461633"/>
    <lineage>
        <taxon>Eukaryota</taxon>
        <taxon>Viridiplantae</taxon>
        <taxon>Streptophyta</taxon>
        <taxon>Embryophyta</taxon>
        <taxon>Tracheophyta</taxon>
        <taxon>Spermatophyta</taxon>
        <taxon>Magnoliopsida</taxon>
        <taxon>Ranunculales</taxon>
        <taxon>Menispermaceae</taxon>
        <taxon>Menispermoideae</taxon>
        <taxon>Cissampelideae</taxon>
        <taxon>Stephania</taxon>
    </lineage>
</organism>
<evidence type="ECO:0000313" key="1">
    <source>
        <dbReference type="EMBL" id="KAK9097327.1"/>
    </source>
</evidence>
<reference evidence="1 2" key="1">
    <citation type="submission" date="2024-01" db="EMBL/GenBank/DDBJ databases">
        <title>Genome assemblies of Stephania.</title>
        <authorList>
            <person name="Yang L."/>
        </authorList>
    </citation>
    <scope>NUCLEOTIDE SEQUENCE [LARGE SCALE GENOMIC DNA]</scope>
    <source>
        <strain evidence="1">QJT</strain>
        <tissue evidence="1">Leaf</tissue>
    </source>
</reference>
<comment type="caution">
    <text evidence="1">The sequence shown here is derived from an EMBL/GenBank/DDBJ whole genome shotgun (WGS) entry which is preliminary data.</text>
</comment>
<dbReference type="EMBL" id="JBBNAE010000009">
    <property type="protein sequence ID" value="KAK9097327.1"/>
    <property type="molecule type" value="Genomic_DNA"/>
</dbReference>
<evidence type="ECO:0000313" key="2">
    <source>
        <dbReference type="Proteomes" id="UP001417504"/>
    </source>
</evidence>
<accession>A0AAP0ESN3</accession>
<sequence length="74" mass="8409">MSWLCTHGARHDVGLVCEDRGIVLCICTHDAITTSRPFLNKKGDVMHGGFEHMVPDLKNMLKFEIKILSYPHPF</sequence>
<keyword evidence="2" id="KW-1185">Reference proteome</keyword>
<dbReference type="AlphaFoldDB" id="A0AAP0ESN3"/>
<dbReference type="Proteomes" id="UP001417504">
    <property type="component" value="Unassembled WGS sequence"/>
</dbReference>
<protein>
    <submittedName>
        <fullName evidence="1">Uncharacterized protein</fullName>
    </submittedName>
</protein>
<proteinExistence type="predicted"/>
<name>A0AAP0ESN3_9MAGN</name>
<gene>
    <name evidence="1" type="ORF">Sjap_022824</name>
</gene>